<gene>
    <name evidence="1" type="ORF">J3R30DRAFT_1572618</name>
</gene>
<proteinExistence type="predicted"/>
<keyword evidence="2" id="KW-1185">Reference proteome</keyword>
<accession>A0A9W8ZZA0</accession>
<dbReference type="Proteomes" id="UP001150266">
    <property type="component" value="Unassembled WGS sequence"/>
</dbReference>
<evidence type="ECO:0000313" key="2">
    <source>
        <dbReference type="Proteomes" id="UP001150266"/>
    </source>
</evidence>
<sequence>MLAFLFTFWVSRGFQLCLGLDVPYFIRLTSYYKQSSVLSFVTILVLVVFARRPPPTVRQCRRIRPEGKGCRRFSSSLVELWPNSCENFSGTLLLGGRTEHPWLVNVGRLLTNICLQPYTGTSSTLLRRKPILKHVVEEKNELSL</sequence>
<organism evidence="1 2">
    <name type="scientific">Lentinula aciculospora</name>
    <dbReference type="NCBI Taxonomy" id="153920"/>
    <lineage>
        <taxon>Eukaryota</taxon>
        <taxon>Fungi</taxon>
        <taxon>Dikarya</taxon>
        <taxon>Basidiomycota</taxon>
        <taxon>Agaricomycotina</taxon>
        <taxon>Agaricomycetes</taxon>
        <taxon>Agaricomycetidae</taxon>
        <taxon>Agaricales</taxon>
        <taxon>Marasmiineae</taxon>
        <taxon>Omphalotaceae</taxon>
        <taxon>Lentinula</taxon>
    </lineage>
</organism>
<comment type="caution">
    <text evidence="1">The sequence shown here is derived from an EMBL/GenBank/DDBJ whole genome shotgun (WGS) entry which is preliminary data.</text>
</comment>
<reference evidence="1" key="1">
    <citation type="submission" date="2022-08" db="EMBL/GenBank/DDBJ databases">
        <title>A Global Phylogenomic Analysis of the Shiitake Genus Lentinula.</title>
        <authorList>
            <consortium name="DOE Joint Genome Institute"/>
            <person name="Sierra-Patev S."/>
            <person name="Min B."/>
            <person name="Naranjo-Ortiz M."/>
            <person name="Looney B."/>
            <person name="Konkel Z."/>
            <person name="Slot J.C."/>
            <person name="Sakamoto Y."/>
            <person name="Steenwyk J.L."/>
            <person name="Rokas A."/>
            <person name="Carro J."/>
            <person name="Camarero S."/>
            <person name="Ferreira P."/>
            <person name="Molpeceres G."/>
            <person name="Ruiz-Duenas F.J."/>
            <person name="Serrano A."/>
            <person name="Henrissat B."/>
            <person name="Drula E."/>
            <person name="Hughes K.W."/>
            <person name="Mata J.L."/>
            <person name="Ishikawa N.K."/>
            <person name="Vargas-Isla R."/>
            <person name="Ushijima S."/>
            <person name="Smith C.A."/>
            <person name="Ahrendt S."/>
            <person name="Andreopoulos W."/>
            <person name="He G."/>
            <person name="Labutti K."/>
            <person name="Lipzen A."/>
            <person name="Ng V."/>
            <person name="Riley R."/>
            <person name="Sandor L."/>
            <person name="Barry K."/>
            <person name="Martinez A.T."/>
            <person name="Xiao Y."/>
            <person name="Gibbons J.G."/>
            <person name="Terashima K."/>
            <person name="Grigoriev I.V."/>
            <person name="Hibbett D.S."/>
        </authorList>
    </citation>
    <scope>NUCLEOTIDE SEQUENCE</scope>
    <source>
        <strain evidence="1">JLM2183</strain>
    </source>
</reference>
<evidence type="ECO:0000313" key="1">
    <source>
        <dbReference type="EMBL" id="KAJ4469597.1"/>
    </source>
</evidence>
<dbReference type="AlphaFoldDB" id="A0A9W8ZZA0"/>
<dbReference type="EMBL" id="JAOTPV010000032">
    <property type="protein sequence ID" value="KAJ4469597.1"/>
    <property type="molecule type" value="Genomic_DNA"/>
</dbReference>
<protein>
    <submittedName>
        <fullName evidence="1">Uncharacterized protein</fullName>
    </submittedName>
</protein>
<name>A0A9W8ZZA0_9AGAR</name>